<protein>
    <submittedName>
        <fullName evidence="5">ABC transporter substrate-binding protein</fullName>
    </submittedName>
</protein>
<dbReference type="EMBL" id="JBHMDO010000003">
    <property type="protein sequence ID" value="MFB9324773.1"/>
    <property type="molecule type" value="Genomic_DNA"/>
</dbReference>
<dbReference type="PANTHER" id="PTHR43649">
    <property type="entry name" value="ARABINOSE-BINDING PROTEIN-RELATED"/>
    <property type="match status" value="1"/>
</dbReference>
<accession>A0ABV5KHR3</accession>
<comment type="similarity">
    <text evidence="2">Belongs to the bacterial solute-binding protein 1 family.</text>
</comment>
<keyword evidence="6" id="KW-1185">Reference proteome</keyword>
<reference evidence="5 6" key="1">
    <citation type="submission" date="2024-09" db="EMBL/GenBank/DDBJ databases">
        <authorList>
            <person name="Sun Q."/>
            <person name="Mori K."/>
        </authorList>
    </citation>
    <scope>NUCLEOTIDE SEQUENCE [LARGE SCALE GENOMIC DNA]</scope>
    <source>
        <strain evidence="5 6">TISTR 2452</strain>
    </source>
</reference>
<evidence type="ECO:0000313" key="6">
    <source>
        <dbReference type="Proteomes" id="UP001589747"/>
    </source>
</evidence>
<evidence type="ECO:0000313" key="5">
    <source>
        <dbReference type="EMBL" id="MFB9324773.1"/>
    </source>
</evidence>
<proteinExistence type="inferred from homology"/>
<keyword evidence="3" id="KW-0813">Transport</keyword>
<dbReference type="SUPFAM" id="SSF53850">
    <property type="entry name" value="Periplasmic binding protein-like II"/>
    <property type="match status" value="1"/>
</dbReference>
<dbReference type="PANTHER" id="PTHR43649:SF31">
    <property type="entry name" value="SN-GLYCEROL-3-PHOSPHATE-BINDING PERIPLASMIC PROTEIN UGPB"/>
    <property type="match status" value="1"/>
</dbReference>
<evidence type="ECO:0000256" key="3">
    <source>
        <dbReference type="ARBA" id="ARBA00022448"/>
    </source>
</evidence>
<name>A0ABV5KHR3_9BACL</name>
<evidence type="ECO:0000256" key="4">
    <source>
        <dbReference type="ARBA" id="ARBA00022729"/>
    </source>
</evidence>
<organism evidence="5 6">
    <name type="scientific">Paenibacillus aurantiacus</name>
    <dbReference type="NCBI Taxonomy" id="1936118"/>
    <lineage>
        <taxon>Bacteria</taxon>
        <taxon>Bacillati</taxon>
        <taxon>Bacillota</taxon>
        <taxon>Bacilli</taxon>
        <taxon>Bacillales</taxon>
        <taxon>Paenibacillaceae</taxon>
        <taxon>Paenibacillus</taxon>
    </lineage>
</organism>
<evidence type="ECO:0000256" key="1">
    <source>
        <dbReference type="ARBA" id="ARBA00004196"/>
    </source>
</evidence>
<dbReference type="Proteomes" id="UP001589747">
    <property type="component" value="Unassembled WGS sequence"/>
</dbReference>
<sequence>MRTSWRLNEYRGVSGSKAWLPLCGRAALTAVMSALLLMLATGCTEQAAMRERPVLKVVAASQQEYDQYYGDYVAAAFPELEVKIIETAAAYPDGITEAQYEQLLQAEQPDLLCLWFNPAMYRSLAENGVLADLSARMRADGLAESDYYGGMIEELQVAGTLYGFAPTFQTSSLVYNEELFQRYGVTPPRDGITSEEMYALANEFAMAGSGKDDVTGLHLDHVGQPFDHLWNFGMREGMTLYNMKTGKVTIDTPHWERFVGTLLQSYKLGTFSLLPDENGIGLDQTFNEGRAAMSIEVFNTSELYTFAGVGAERAFHVGKAVGPLSMDSPNRSDDVYFPGVVAIPASAKEPELAWTVMKFLMSDYMAKVWNALSNSNLPTNRAYMKYNDDPVLPALYELLPKQAFPLDTLNGDYDPKFLTRFGELINREFEKAVAKGSGAKEVVQTLQSEGQKLMDAHKLAPGARKSGG</sequence>
<dbReference type="Pfam" id="PF13416">
    <property type="entry name" value="SBP_bac_8"/>
    <property type="match status" value="1"/>
</dbReference>
<gene>
    <name evidence="5" type="ORF">ACFFSY_02315</name>
</gene>
<evidence type="ECO:0000256" key="2">
    <source>
        <dbReference type="ARBA" id="ARBA00008520"/>
    </source>
</evidence>
<comment type="subcellular location">
    <subcellularLocation>
        <location evidence="1">Cell envelope</location>
    </subcellularLocation>
</comment>
<dbReference type="InterPro" id="IPR050490">
    <property type="entry name" value="Bact_solute-bd_prot1"/>
</dbReference>
<dbReference type="RefSeq" id="WP_377489267.1">
    <property type="nucleotide sequence ID" value="NZ_JBHMDO010000003.1"/>
</dbReference>
<keyword evidence="4" id="KW-0732">Signal</keyword>
<comment type="caution">
    <text evidence="5">The sequence shown here is derived from an EMBL/GenBank/DDBJ whole genome shotgun (WGS) entry which is preliminary data.</text>
</comment>
<dbReference type="Gene3D" id="3.40.190.10">
    <property type="entry name" value="Periplasmic binding protein-like II"/>
    <property type="match status" value="1"/>
</dbReference>
<dbReference type="InterPro" id="IPR006059">
    <property type="entry name" value="SBP"/>
</dbReference>